<name>A0A9N9H362_9GLOM</name>
<organism evidence="1 2">
    <name type="scientific">Paraglomus occultum</name>
    <dbReference type="NCBI Taxonomy" id="144539"/>
    <lineage>
        <taxon>Eukaryota</taxon>
        <taxon>Fungi</taxon>
        <taxon>Fungi incertae sedis</taxon>
        <taxon>Mucoromycota</taxon>
        <taxon>Glomeromycotina</taxon>
        <taxon>Glomeromycetes</taxon>
        <taxon>Paraglomerales</taxon>
        <taxon>Paraglomeraceae</taxon>
        <taxon>Paraglomus</taxon>
    </lineage>
</organism>
<gene>
    <name evidence="1" type="ORF">POCULU_LOCUS10066</name>
</gene>
<comment type="caution">
    <text evidence="1">The sequence shown here is derived from an EMBL/GenBank/DDBJ whole genome shotgun (WGS) entry which is preliminary data.</text>
</comment>
<evidence type="ECO:0000313" key="2">
    <source>
        <dbReference type="Proteomes" id="UP000789572"/>
    </source>
</evidence>
<accession>A0A9N9H362</accession>
<protein>
    <submittedName>
        <fullName evidence="1">10577_t:CDS:1</fullName>
    </submittedName>
</protein>
<reference evidence="1" key="1">
    <citation type="submission" date="2021-06" db="EMBL/GenBank/DDBJ databases">
        <authorList>
            <person name="Kallberg Y."/>
            <person name="Tangrot J."/>
            <person name="Rosling A."/>
        </authorList>
    </citation>
    <scope>NUCLEOTIDE SEQUENCE</scope>
    <source>
        <strain evidence="1">IA702</strain>
    </source>
</reference>
<dbReference type="OrthoDB" id="2322866at2759"/>
<evidence type="ECO:0000313" key="1">
    <source>
        <dbReference type="EMBL" id="CAG8653279.1"/>
    </source>
</evidence>
<feature type="non-terminal residue" evidence="1">
    <location>
        <position position="437"/>
    </location>
</feature>
<dbReference type="EMBL" id="CAJVPJ010004560">
    <property type="protein sequence ID" value="CAG8653279.1"/>
    <property type="molecule type" value="Genomic_DNA"/>
</dbReference>
<dbReference type="AlphaFoldDB" id="A0A9N9H362"/>
<feature type="non-terminal residue" evidence="1">
    <location>
        <position position="1"/>
    </location>
</feature>
<dbReference type="InterPro" id="IPR032675">
    <property type="entry name" value="LRR_dom_sf"/>
</dbReference>
<dbReference type="Proteomes" id="UP000789572">
    <property type="component" value="Unassembled WGS sequence"/>
</dbReference>
<proteinExistence type="predicted"/>
<sequence length="437" mass="50133">RKANNLLTTFLECFTDLESIKEESVGLSLKKKLSKNLICDYSLYLKEIHFVDVQHLYRWRYLALNDRKFNDVVDKMAIRIIRFAIQYCHRLQTLVLPHEFPSILLIKSLAFARALPQLRNFIWASHHSHKEVFAALSKVAHNLESISVDFCTKWNSLDEGSMDAFQDLVRSQHRLKAVTIRNLNVNMVFMLELLKTQSSSLESLTFEHTDFSSNNSNTHADQQTREELADLSLTFKFPQLKRLKMRYCGVLSTHGLASIIMADLPNLQQLIIDPDIAMPVKFTKRMLQKHGRSLTSATLKLSENNVDIVSSICQNLRQLDITVSKELIKPVACMVANIPTLHSLTICSLSERDPHFLGYLFNKLAKHQLLHLHDLTLSNMGSCHVDPLKKFLSRSRPPLRSLIIGRTSVMTEAHINVILDHLKDTLKFLSIYFDITA</sequence>
<keyword evidence="2" id="KW-1185">Reference proteome</keyword>
<dbReference type="SUPFAM" id="SSF52047">
    <property type="entry name" value="RNI-like"/>
    <property type="match status" value="2"/>
</dbReference>
<dbReference type="Gene3D" id="3.80.10.10">
    <property type="entry name" value="Ribonuclease Inhibitor"/>
    <property type="match status" value="1"/>
</dbReference>